<accession>A0ABP8VMN0</accession>
<feature type="transmembrane region" description="Helical" evidence="1">
    <location>
        <begin position="20"/>
        <end position="47"/>
    </location>
</feature>
<evidence type="ECO:0000256" key="1">
    <source>
        <dbReference type="SAM" id="Phobius"/>
    </source>
</evidence>
<feature type="transmembrane region" description="Helical" evidence="1">
    <location>
        <begin position="59"/>
        <end position="80"/>
    </location>
</feature>
<comment type="caution">
    <text evidence="2">The sequence shown here is derived from an EMBL/GenBank/DDBJ whole genome shotgun (WGS) entry which is preliminary data.</text>
</comment>
<gene>
    <name evidence="2" type="ORF">GCM10025780_06300</name>
</gene>
<keyword evidence="1" id="KW-0472">Membrane</keyword>
<name>A0ABP8VMN0_9MICO</name>
<keyword evidence="3" id="KW-1185">Reference proteome</keyword>
<reference evidence="3" key="1">
    <citation type="journal article" date="2019" name="Int. J. Syst. Evol. Microbiol.">
        <title>The Global Catalogue of Microorganisms (GCM) 10K type strain sequencing project: providing services to taxonomists for standard genome sequencing and annotation.</title>
        <authorList>
            <consortium name="The Broad Institute Genomics Platform"/>
            <consortium name="The Broad Institute Genome Sequencing Center for Infectious Disease"/>
            <person name="Wu L."/>
            <person name="Ma J."/>
        </authorList>
    </citation>
    <scope>NUCLEOTIDE SEQUENCE [LARGE SCALE GENOMIC DNA]</scope>
    <source>
        <strain evidence="3">JCM 18956</strain>
    </source>
</reference>
<dbReference type="Proteomes" id="UP001501295">
    <property type="component" value="Unassembled WGS sequence"/>
</dbReference>
<protein>
    <submittedName>
        <fullName evidence="2">Uncharacterized protein</fullName>
    </submittedName>
</protein>
<keyword evidence="1" id="KW-1133">Transmembrane helix</keyword>
<proteinExistence type="predicted"/>
<sequence>MGRAARVSDVEAPAVDWPVWYLAWAVCWAAGAYFGYLFAQLGVAGFLREIPKAHSVRDAWSYVGPWIVTVAVLVAARIAAALSSAQIRTLKAQWLRDVELRLHRYYDVPSSVLAAGLVRIPFLRNPRGPLTLTDLPWPLRHGRLPEVVIEATVTRPRRLSLRVRLADGRLGEPPVRGAVGVDAGLGGVAAPVAAPVAGAVAAPVAGAVAGAVESGDVEA</sequence>
<keyword evidence="1" id="KW-0812">Transmembrane</keyword>
<evidence type="ECO:0000313" key="2">
    <source>
        <dbReference type="EMBL" id="GAA4667010.1"/>
    </source>
</evidence>
<dbReference type="EMBL" id="BAABLM010000001">
    <property type="protein sequence ID" value="GAA4667010.1"/>
    <property type="molecule type" value="Genomic_DNA"/>
</dbReference>
<evidence type="ECO:0000313" key="3">
    <source>
        <dbReference type="Proteomes" id="UP001501295"/>
    </source>
</evidence>
<organism evidence="2 3">
    <name type="scientific">Frondihabitans cladoniiphilus</name>
    <dbReference type="NCBI Taxonomy" id="715785"/>
    <lineage>
        <taxon>Bacteria</taxon>
        <taxon>Bacillati</taxon>
        <taxon>Actinomycetota</taxon>
        <taxon>Actinomycetes</taxon>
        <taxon>Micrococcales</taxon>
        <taxon>Microbacteriaceae</taxon>
        <taxon>Frondihabitans</taxon>
    </lineage>
</organism>